<dbReference type="EMBL" id="WMIE01000019">
    <property type="protein sequence ID" value="MTH79741.1"/>
    <property type="molecule type" value="Genomic_DNA"/>
</dbReference>
<dbReference type="SUPFAM" id="SSF53335">
    <property type="entry name" value="S-adenosyl-L-methionine-dependent methyltransferases"/>
    <property type="match status" value="1"/>
</dbReference>
<dbReference type="InterPro" id="IPR029063">
    <property type="entry name" value="SAM-dependent_MTases_sf"/>
</dbReference>
<comment type="caution">
    <text evidence="3">The sequence shown here is derived from an EMBL/GenBank/DDBJ whole genome shotgun (WGS) entry which is preliminary data.</text>
</comment>
<dbReference type="Pfam" id="PF13649">
    <property type="entry name" value="Methyltransf_25"/>
    <property type="match status" value="1"/>
</dbReference>
<dbReference type="PANTHER" id="PTHR43861">
    <property type="entry name" value="TRANS-ACONITATE 2-METHYLTRANSFERASE-RELATED"/>
    <property type="match status" value="1"/>
</dbReference>
<dbReference type="RefSeq" id="WP_155097091.1">
    <property type="nucleotide sequence ID" value="NZ_WMIE01000019.1"/>
</dbReference>
<proteinExistence type="predicted"/>
<name>A0A6L6JIP9_9RHOB</name>
<keyword evidence="3" id="KW-0489">Methyltransferase</keyword>
<dbReference type="OrthoDB" id="116799at2"/>
<accession>A0A6L6JIP9</accession>
<dbReference type="GO" id="GO:0032259">
    <property type="term" value="P:methylation"/>
    <property type="evidence" value="ECO:0007669"/>
    <property type="project" value="UniProtKB-KW"/>
</dbReference>
<feature type="domain" description="Methyltransferase" evidence="2">
    <location>
        <begin position="48"/>
        <end position="140"/>
    </location>
</feature>
<dbReference type="Gene3D" id="3.40.50.150">
    <property type="entry name" value="Vaccinia Virus protein VP39"/>
    <property type="match status" value="1"/>
</dbReference>
<evidence type="ECO:0000256" key="1">
    <source>
        <dbReference type="ARBA" id="ARBA00022679"/>
    </source>
</evidence>
<evidence type="ECO:0000259" key="2">
    <source>
        <dbReference type="Pfam" id="PF13649"/>
    </source>
</evidence>
<organism evidence="3 4">
    <name type="scientific">Paracoccus aestuariivivens</name>
    <dbReference type="NCBI Taxonomy" id="1820333"/>
    <lineage>
        <taxon>Bacteria</taxon>
        <taxon>Pseudomonadati</taxon>
        <taxon>Pseudomonadota</taxon>
        <taxon>Alphaproteobacteria</taxon>
        <taxon>Rhodobacterales</taxon>
        <taxon>Paracoccaceae</taxon>
        <taxon>Paracoccus</taxon>
    </lineage>
</organism>
<dbReference type="CDD" id="cd02440">
    <property type="entry name" value="AdoMet_MTases"/>
    <property type="match status" value="1"/>
</dbReference>
<protein>
    <submittedName>
        <fullName evidence="3">Methyltransferase domain-containing protein</fullName>
    </submittedName>
</protein>
<evidence type="ECO:0000313" key="3">
    <source>
        <dbReference type="EMBL" id="MTH79741.1"/>
    </source>
</evidence>
<dbReference type="Proteomes" id="UP000478183">
    <property type="component" value="Unassembled WGS sequence"/>
</dbReference>
<sequence>MNAIASTSDFRPLQSFRPDTLTNPCSRRQCALRRDILKHLTRRHYSDVLEVGCATGLLSRELTRRADRFLGVDCSEGAVLHAREQLAGISHARVRQGTVPHCWPKRSFDLIVLGGVLHHFTPTDIRRMAANCSQALAPHGEIVLISDPLTNSTRLKGEKASRDFIRHMQRHRDFALAEHDASTPHLHFTMQA</sequence>
<keyword evidence="4" id="KW-1185">Reference proteome</keyword>
<keyword evidence="1 3" id="KW-0808">Transferase</keyword>
<reference evidence="3 4" key="1">
    <citation type="submission" date="2019-11" db="EMBL/GenBank/DDBJ databases">
        <authorList>
            <person name="Dong K."/>
        </authorList>
    </citation>
    <scope>NUCLEOTIDE SEQUENCE [LARGE SCALE GENOMIC DNA]</scope>
    <source>
        <strain evidence="3 4">NBRC 111993</strain>
    </source>
</reference>
<dbReference type="InterPro" id="IPR041698">
    <property type="entry name" value="Methyltransf_25"/>
</dbReference>
<gene>
    <name evidence="3" type="ORF">GL286_18680</name>
</gene>
<dbReference type="AlphaFoldDB" id="A0A6L6JIP9"/>
<evidence type="ECO:0000313" key="4">
    <source>
        <dbReference type="Proteomes" id="UP000478183"/>
    </source>
</evidence>
<dbReference type="GO" id="GO:0008168">
    <property type="term" value="F:methyltransferase activity"/>
    <property type="evidence" value="ECO:0007669"/>
    <property type="project" value="UniProtKB-KW"/>
</dbReference>